<reference evidence="1" key="1">
    <citation type="submission" date="2022-12" db="EMBL/GenBank/DDBJ databases">
        <authorList>
            <consortium name="Asia Pacific Centre for Animal Health"/>
            <person name="Klose S.M."/>
            <person name="Legione A.R."/>
            <person name="Monotti I."/>
            <person name="Bushell R."/>
            <person name="Marenda M.S."/>
            <person name="Sugiyama T."/>
            <person name="Browning G.F."/>
            <person name="Vaz P.K."/>
        </authorList>
    </citation>
    <scope>NUCLEOTIDE SEQUENCE</scope>
    <source>
        <strain evidence="1">Felid995</strain>
    </source>
</reference>
<protein>
    <submittedName>
        <fullName evidence="1">NAD(P)/FAD-dependent oxidoreductase</fullName>
    </submittedName>
</protein>
<gene>
    <name evidence="1" type="ORF">Me_995_000625</name>
</gene>
<evidence type="ECO:0000313" key="2">
    <source>
        <dbReference type="Proteomes" id="UP001213039"/>
    </source>
</evidence>
<dbReference type="Proteomes" id="UP001213039">
    <property type="component" value="Chromosome"/>
</dbReference>
<evidence type="ECO:0000313" key="1">
    <source>
        <dbReference type="EMBL" id="WBP83992.1"/>
    </source>
</evidence>
<organism evidence="1 2">
    <name type="scientific">Mycoplasmopsis edwardii</name>
    <dbReference type="NCBI Taxonomy" id="53558"/>
    <lineage>
        <taxon>Bacteria</taxon>
        <taxon>Bacillati</taxon>
        <taxon>Mycoplasmatota</taxon>
        <taxon>Mycoplasmoidales</taxon>
        <taxon>Metamycoplasmataceae</taxon>
        <taxon>Mycoplasmopsis</taxon>
    </lineage>
</organism>
<sequence>MENRKIYDLAIIGGGPAGLNAALYASRANLNVVFIEKSAPGGKLSSTSKIENWLGTENIEGWELATEFFDHAKKYGAEYKYGDVVELKNHGDFDKELVLSNGSSIFSKTVLIASGMKNRVPSFIENIESFFHNGVSFCAICDGPLFKNAPSLVLGGGNSAVEEGTYLTKIASHVYFVIREKEFTAEKRLVDDLMKAKNITIFRESQIVSLGGTGLLQNALIKNNITNKETNIEIASFFPYIGMEATTTFIKDLDIIDDKGFIITDDFMQTKIKGIFAAGDIRKKDIRQIVTAASDGAIAAKKISDLLNSI</sequence>
<proteinExistence type="predicted"/>
<accession>A0ACD4PH72</accession>
<keyword evidence="2" id="KW-1185">Reference proteome</keyword>
<name>A0ACD4PH72_9BACT</name>
<dbReference type="EMBL" id="CP114370">
    <property type="protein sequence ID" value="WBP83992.1"/>
    <property type="molecule type" value="Genomic_DNA"/>
</dbReference>